<evidence type="ECO:0000313" key="3">
    <source>
        <dbReference type="EMBL" id="KLK87990.1"/>
    </source>
</evidence>
<comment type="similarity">
    <text evidence="1">Belongs to the archaeal dihydroneopterin aldolase family.</text>
</comment>
<evidence type="ECO:0000256" key="1">
    <source>
        <dbReference type="HAMAP-Rule" id="MF_02130"/>
    </source>
</evidence>
<dbReference type="UniPathway" id="UPA00065"/>
<dbReference type="RefSeq" id="WP_048184150.1">
    <property type="nucleotide sequence ID" value="NZ_JXOJ01000003.1"/>
</dbReference>
<dbReference type="InterPro" id="IPR007181">
    <property type="entry name" value="MtpD_C"/>
</dbReference>
<dbReference type="Proteomes" id="UP000035301">
    <property type="component" value="Unassembled WGS sequence"/>
</dbReference>
<dbReference type="GO" id="GO:0004150">
    <property type="term" value="F:dihydroneopterin aldolase activity"/>
    <property type="evidence" value="ECO:0007669"/>
    <property type="project" value="UniProtKB-UniRule"/>
</dbReference>
<organism evidence="3 4">
    <name type="scientific">Methanoculleus sediminis</name>
    <dbReference type="NCBI Taxonomy" id="1550566"/>
    <lineage>
        <taxon>Archaea</taxon>
        <taxon>Methanobacteriati</taxon>
        <taxon>Methanobacteriota</taxon>
        <taxon>Stenosarchaea group</taxon>
        <taxon>Methanomicrobia</taxon>
        <taxon>Methanomicrobiales</taxon>
        <taxon>Methanomicrobiaceae</taxon>
        <taxon>Methanoculleus</taxon>
    </lineage>
</organism>
<dbReference type="GO" id="GO:2001118">
    <property type="term" value="P:tetrahydromethanopterin biosynthetic process"/>
    <property type="evidence" value="ECO:0007669"/>
    <property type="project" value="UniProtKB-UniRule"/>
</dbReference>
<evidence type="ECO:0000313" key="4">
    <source>
        <dbReference type="Proteomes" id="UP000035301"/>
    </source>
</evidence>
<feature type="binding site" evidence="1">
    <location>
        <position position="103"/>
    </location>
    <ligand>
        <name>substrate</name>
    </ligand>
</feature>
<dbReference type="InterPro" id="IPR036839">
    <property type="entry name" value="MptD_sf"/>
</dbReference>
<accession>A0A0H1QYK0</accession>
<dbReference type="Gene3D" id="3.30.1300.20">
    <property type="entry name" value="7,8-dihydroneopterin aldolase (MptD)"/>
    <property type="match status" value="1"/>
</dbReference>
<reference evidence="3 4" key="1">
    <citation type="journal article" date="2015" name="Int. J. Syst. Evol. Microbiol.">
        <title>Methanoculleus sediminis sp. nov., a methanogen from sediments near a submarine mud volcano.</title>
        <authorList>
            <person name="Chen S.C."/>
            <person name="Chen M.F."/>
            <person name="Lai M.C."/>
            <person name="Weng C.Y."/>
            <person name="Wu S.Y."/>
            <person name="Lin S."/>
            <person name="Yang T.F."/>
            <person name="Chen P.C."/>
        </authorList>
    </citation>
    <scope>NUCLEOTIDE SEQUENCE [LARGE SCALE GENOMIC DNA]</scope>
    <source>
        <strain evidence="3 4">S3Fa</strain>
    </source>
</reference>
<dbReference type="PATRIC" id="fig|1550566.3.peg.1826"/>
<dbReference type="InterPro" id="IPR027508">
    <property type="entry name" value="DHN_aldolase_MptD"/>
</dbReference>
<feature type="domain" description="Dihydroneopterin aldolase MtpD C-terminal" evidence="2">
    <location>
        <begin position="3"/>
        <end position="105"/>
    </location>
</feature>
<proteinExistence type="inferred from homology"/>
<dbReference type="OrthoDB" id="132689at2157"/>
<dbReference type="AlphaFoldDB" id="A0A0H1QYK0"/>
<dbReference type="SUPFAM" id="SSF143560">
    <property type="entry name" value="MK0786-like"/>
    <property type="match status" value="1"/>
</dbReference>
<evidence type="ECO:0000259" key="2">
    <source>
        <dbReference type="Pfam" id="PF04038"/>
    </source>
</evidence>
<protein>
    <recommendedName>
        <fullName evidence="1">Dihydroneopterin aldolase</fullName>
        <shortName evidence="1">DHNA</shortName>
        <ecNumber evidence="1">4.1.2.25</ecNumber>
    </recommendedName>
    <alternativeName>
        <fullName evidence="1">7,8-dihydroneopterin aldolase</fullName>
    </alternativeName>
</protein>
<comment type="pathway">
    <text evidence="1">Cofactor biosynthesis; 5,6,7,8-tetrahydromethanopterin biosynthesis.</text>
</comment>
<keyword evidence="4" id="KW-1185">Reference proteome</keyword>
<dbReference type="EC" id="4.1.2.25" evidence="1"/>
<comment type="catalytic activity">
    <reaction evidence="1">
        <text>7,8-dihydroneopterin = 6-hydroxymethyl-7,8-dihydropterin + glycolaldehyde</text>
        <dbReference type="Rhea" id="RHEA:10540"/>
        <dbReference type="ChEBI" id="CHEBI:17001"/>
        <dbReference type="ChEBI" id="CHEBI:17071"/>
        <dbReference type="ChEBI" id="CHEBI:44841"/>
        <dbReference type="EC" id="4.1.2.25"/>
    </reaction>
</comment>
<comment type="subunit">
    <text evidence="1">Homotetramer.</text>
</comment>
<dbReference type="HAMAP" id="MF_02130">
    <property type="entry name" value="DHNA_arch"/>
    <property type="match status" value="1"/>
</dbReference>
<comment type="caution">
    <text evidence="3">The sequence shown here is derived from an EMBL/GenBank/DDBJ whole genome shotgun (WGS) entry which is preliminary data.</text>
</comment>
<sequence length="117" mass="13003">MITDREKAAFEAGIKLGALYHQFVGTPIARETAAAVEAAIEQAVGLQPYVTGITVRLNRDMMVSNRFGYSELAGKMFDAAITTEVGTAVCRARMRLEDDYPMMEIVEFHETTRDTDH</sequence>
<feature type="binding site" evidence="1">
    <location>
        <position position="11"/>
    </location>
    <ligand>
        <name>substrate</name>
    </ligand>
</feature>
<comment type="function">
    <text evidence="1">Catalyzes the conversion of 7,8-dihydroneopterin (H2Neo) to 6-hydroxymethyl-7,8-dihydropterin (6-HMD).</text>
</comment>
<dbReference type="Pfam" id="PF04038">
    <property type="entry name" value="DHNA"/>
    <property type="match status" value="1"/>
</dbReference>
<gene>
    <name evidence="1" type="primary">mptD</name>
    <name evidence="3" type="ORF">SZ63_08365</name>
</gene>
<dbReference type="STRING" id="1550566.SZ63_08365"/>
<name>A0A0H1QYK0_9EURY</name>
<keyword evidence="1" id="KW-0456">Lyase</keyword>
<dbReference type="EMBL" id="JXOJ01000003">
    <property type="protein sequence ID" value="KLK87990.1"/>
    <property type="molecule type" value="Genomic_DNA"/>
</dbReference>